<gene>
    <name evidence="1" type="ORF">RCOM_0810740</name>
</gene>
<dbReference type="InParanoid" id="B9RY70"/>
<sequence>MDPHAKNEAFNCNTGDVFKWKKHLWKELAEQFEIESYGVEEERVSLVEMMKDMGPVWDEIVREKELLPTKLEEVAAFWFADVLSLCQGGTALGTMNKSKEHGFVGFRNSHTSFAFWIDKMKAHRIVP</sequence>
<dbReference type="STRING" id="3988.B9RY70"/>
<evidence type="ECO:0000313" key="1">
    <source>
        <dbReference type="EMBL" id="EEF43579.1"/>
    </source>
</evidence>
<accession>B9RY70</accession>
<keyword evidence="2" id="KW-1185">Reference proteome</keyword>
<protein>
    <submittedName>
        <fullName evidence="1">Uncharacterized protein</fullName>
    </submittedName>
</protein>
<dbReference type="PANTHER" id="PTHR32487">
    <property type="entry name" value="3-OXO-DELTA(4,5)-STEROID 5-BETA-REDUCTASE"/>
    <property type="match status" value="1"/>
</dbReference>
<evidence type="ECO:0000313" key="2">
    <source>
        <dbReference type="Proteomes" id="UP000008311"/>
    </source>
</evidence>
<reference evidence="2" key="1">
    <citation type="journal article" date="2010" name="Nat. Biotechnol.">
        <title>Draft genome sequence of the oilseed species Ricinus communis.</title>
        <authorList>
            <person name="Chan A.P."/>
            <person name="Crabtree J."/>
            <person name="Zhao Q."/>
            <person name="Lorenzi H."/>
            <person name="Orvis J."/>
            <person name="Puiu D."/>
            <person name="Melake-Berhan A."/>
            <person name="Jones K.M."/>
            <person name="Redman J."/>
            <person name="Chen G."/>
            <person name="Cahoon E.B."/>
            <person name="Gedil M."/>
            <person name="Stanke M."/>
            <person name="Haas B.J."/>
            <person name="Wortman J.R."/>
            <person name="Fraser-Liggett C.M."/>
            <person name="Ravel J."/>
            <person name="Rabinowicz P.D."/>
        </authorList>
    </citation>
    <scope>NUCLEOTIDE SEQUENCE [LARGE SCALE GENOMIC DNA]</scope>
    <source>
        <strain evidence="2">cv. Hale</strain>
    </source>
</reference>
<organism evidence="1 2">
    <name type="scientific">Ricinus communis</name>
    <name type="common">Castor bean</name>
    <dbReference type="NCBI Taxonomy" id="3988"/>
    <lineage>
        <taxon>Eukaryota</taxon>
        <taxon>Viridiplantae</taxon>
        <taxon>Streptophyta</taxon>
        <taxon>Embryophyta</taxon>
        <taxon>Tracheophyta</taxon>
        <taxon>Spermatophyta</taxon>
        <taxon>Magnoliopsida</taxon>
        <taxon>eudicotyledons</taxon>
        <taxon>Gunneridae</taxon>
        <taxon>Pentapetalae</taxon>
        <taxon>rosids</taxon>
        <taxon>fabids</taxon>
        <taxon>Malpighiales</taxon>
        <taxon>Euphorbiaceae</taxon>
        <taxon>Acalyphoideae</taxon>
        <taxon>Acalypheae</taxon>
        <taxon>Ricinus</taxon>
    </lineage>
</organism>
<dbReference type="Proteomes" id="UP000008311">
    <property type="component" value="Unassembled WGS sequence"/>
</dbReference>
<dbReference type="eggNOG" id="ENOG502QSRH">
    <property type="taxonomic scope" value="Eukaryota"/>
</dbReference>
<dbReference type="Gene3D" id="3.40.50.720">
    <property type="entry name" value="NAD(P)-binding Rossmann-like Domain"/>
    <property type="match status" value="1"/>
</dbReference>
<name>B9RY70_RICCO</name>
<dbReference type="EMBL" id="EQ973830">
    <property type="protein sequence ID" value="EEF43579.1"/>
    <property type="molecule type" value="Genomic_DNA"/>
</dbReference>
<proteinExistence type="predicted"/>
<dbReference type="PANTHER" id="PTHR32487:SF31">
    <property type="entry name" value="NAD-DEPENDENT EPIMERASE_DEHYDRATASE DOMAIN-CONTAINING PROTEIN"/>
    <property type="match status" value="1"/>
</dbReference>
<dbReference type="AlphaFoldDB" id="B9RY70"/>